<accession>A0A4C1YP30</accession>
<proteinExistence type="predicted"/>
<name>A0A4C1YP30_EUMVA</name>
<evidence type="ECO:0000313" key="2">
    <source>
        <dbReference type="Proteomes" id="UP000299102"/>
    </source>
</evidence>
<reference evidence="1 2" key="1">
    <citation type="journal article" date="2019" name="Commun. Biol.">
        <title>The bagworm genome reveals a unique fibroin gene that provides high tensile strength.</title>
        <authorList>
            <person name="Kono N."/>
            <person name="Nakamura H."/>
            <person name="Ohtoshi R."/>
            <person name="Tomita M."/>
            <person name="Numata K."/>
            <person name="Arakawa K."/>
        </authorList>
    </citation>
    <scope>NUCLEOTIDE SEQUENCE [LARGE SCALE GENOMIC DNA]</scope>
</reference>
<protein>
    <submittedName>
        <fullName evidence="1">Uncharacterized protein</fullName>
    </submittedName>
</protein>
<dbReference type="Proteomes" id="UP000299102">
    <property type="component" value="Unassembled WGS sequence"/>
</dbReference>
<dbReference type="AlphaFoldDB" id="A0A4C1YP30"/>
<sequence>MHSLHQKLYTAAIRQMGYSYVPVSSFASETLILTHTDALEPFTATLTVACQAFACKGMTFAVFAGVAFYRPLPYRQRVSCTSRRFSELDTNLIAVLDISLVIP</sequence>
<comment type="caution">
    <text evidence="1">The sequence shown here is derived from an EMBL/GenBank/DDBJ whole genome shotgun (WGS) entry which is preliminary data.</text>
</comment>
<keyword evidence="2" id="KW-1185">Reference proteome</keyword>
<evidence type="ECO:0000313" key="1">
    <source>
        <dbReference type="EMBL" id="GBP76763.1"/>
    </source>
</evidence>
<gene>
    <name evidence="1" type="ORF">EVAR_57288_1</name>
</gene>
<organism evidence="1 2">
    <name type="scientific">Eumeta variegata</name>
    <name type="common">Bagworm moth</name>
    <name type="synonym">Eumeta japonica</name>
    <dbReference type="NCBI Taxonomy" id="151549"/>
    <lineage>
        <taxon>Eukaryota</taxon>
        <taxon>Metazoa</taxon>
        <taxon>Ecdysozoa</taxon>
        <taxon>Arthropoda</taxon>
        <taxon>Hexapoda</taxon>
        <taxon>Insecta</taxon>
        <taxon>Pterygota</taxon>
        <taxon>Neoptera</taxon>
        <taxon>Endopterygota</taxon>
        <taxon>Lepidoptera</taxon>
        <taxon>Glossata</taxon>
        <taxon>Ditrysia</taxon>
        <taxon>Tineoidea</taxon>
        <taxon>Psychidae</taxon>
        <taxon>Oiketicinae</taxon>
        <taxon>Eumeta</taxon>
    </lineage>
</organism>
<dbReference type="EMBL" id="BGZK01001303">
    <property type="protein sequence ID" value="GBP76763.1"/>
    <property type="molecule type" value="Genomic_DNA"/>
</dbReference>